<feature type="domain" description="HTH cro/C1-type" evidence="1">
    <location>
        <begin position="8"/>
        <end position="62"/>
    </location>
</feature>
<dbReference type="Gene3D" id="1.10.260.40">
    <property type="entry name" value="lambda repressor-like DNA-binding domains"/>
    <property type="match status" value="1"/>
</dbReference>
<dbReference type="PROSITE" id="PS50943">
    <property type="entry name" value="HTH_CROC1"/>
    <property type="match status" value="1"/>
</dbReference>
<sequence>MSYRRYRLAQRRKAVGLSQERLAEVVGVDRSTVVRWERAETDPQPWHRPRLATALRVSVEELAELLADVGEPPSRPNERLDYVLKRPGRVDLIAVAYLREQVQRLDEQYERVPSTQLLAETGQLHGQTVFLREHATIGPVRRELAAAVVESATLIGQLVWDASQRRDHSAAIGYFDQAITAAQQTRDVVAEAHAQLRKSYVALYGTGKPAAGLALAHHAAVTSQHDSHVIAGLALLHVGEAHAMLGDTRSCDEALGAAERHFAQIEPHDPAGVLFCPSQHGRLAGSCWLFLGKPGKAEPILDATRQLLTVRRKSTAIVLGNLALASIRQRNIDTAAARLHEAIDVVEQTRGGGGLNVVFAAAQELRPWRNERAVQEVNDRLFTLMIAG</sequence>
<comment type="caution">
    <text evidence="2">The sequence shown here is derived from an EMBL/GenBank/DDBJ whole genome shotgun (WGS) entry which is preliminary data.</text>
</comment>
<dbReference type="Pfam" id="PF01381">
    <property type="entry name" value="HTH_3"/>
    <property type="match status" value="1"/>
</dbReference>
<dbReference type="Gene3D" id="1.25.40.10">
    <property type="entry name" value="Tetratricopeptide repeat domain"/>
    <property type="match status" value="1"/>
</dbReference>
<dbReference type="AlphaFoldDB" id="A0A8J3LIX1"/>
<dbReference type="SUPFAM" id="SSF47413">
    <property type="entry name" value="lambda repressor-like DNA-binding domains"/>
    <property type="match status" value="1"/>
</dbReference>
<dbReference type="CDD" id="cd00093">
    <property type="entry name" value="HTH_XRE"/>
    <property type="match status" value="1"/>
</dbReference>
<evidence type="ECO:0000259" key="1">
    <source>
        <dbReference type="PROSITE" id="PS50943"/>
    </source>
</evidence>
<gene>
    <name evidence="2" type="ORF">Pfl04_24970</name>
</gene>
<protein>
    <recommendedName>
        <fullName evidence="1">HTH cro/C1-type domain-containing protein</fullName>
    </recommendedName>
</protein>
<dbReference type="GO" id="GO:0003677">
    <property type="term" value="F:DNA binding"/>
    <property type="evidence" value="ECO:0007669"/>
    <property type="project" value="InterPro"/>
</dbReference>
<dbReference type="RefSeq" id="WP_168075280.1">
    <property type="nucleotide sequence ID" value="NZ_BAAAQJ010000019.1"/>
</dbReference>
<evidence type="ECO:0000313" key="3">
    <source>
        <dbReference type="Proteomes" id="UP000653674"/>
    </source>
</evidence>
<dbReference type="Proteomes" id="UP000653674">
    <property type="component" value="Unassembled WGS sequence"/>
</dbReference>
<dbReference type="InterPro" id="IPR001387">
    <property type="entry name" value="Cro/C1-type_HTH"/>
</dbReference>
<keyword evidence="3" id="KW-1185">Reference proteome</keyword>
<dbReference type="InterPro" id="IPR011990">
    <property type="entry name" value="TPR-like_helical_dom_sf"/>
</dbReference>
<organism evidence="2 3">
    <name type="scientific">Planosporangium flavigriseum</name>
    <dbReference type="NCBI Taxonomy" id="373681"/>
    <lineage>
        <taxon>Bacteria</taxon>
        <taxon>Bacillati</taxon>
        <taxon>Actinomycetota</taxon>
        <taxon>Actinomycetes</taxon>
        <taxon>Micromonosporales</taxon>
        <taxon>Micromonosporaceae</taxon>
        <taxon>Planosporangium</taxon>
    </lineage>
</organism>
<name>A0A8J3LIX1_9ACTN</name>
<accession>A0A8J3LIX1</accession>
<reference evidence="2" key="1">
    <citation type="submission" date="2021-01" db="EMBL/GenBank/DDBJ databases">
        <title>Whole genome shotgun sequence of Planosporangium flavigriseum NBRC 105377.</title>
        <authorList>
            <person name="Komaki H."/>
            <person name="Tamura T."/>
        </authorList>
    </citation>
    <scope>NUCLEOTIDE SEQUENCE</scope>
    <source>
        <strain evidence="2">NBRC 105377</strain>
    </source>
</reference>
<proteinExistence type="predicted"/>
<dbReference type="EMBL" id="BONU01000014">
    <property type="protein sequence ID" value="GIG74093.1"/>
    <property type="molecule type" value="Genomic_DNA"/>
</dbReference>
<dbReference type="InterPro" id="IPR010982">
    <property type="entry name" value="Lambda_DNA-bd_dom_sf"/>
</dbReference>
<dbReference type="SMART" id="SM00530">
    <property type="entry name" value="HTH_XRE"/>
    <property type="match status" value="1"/>
</dbReference>
<evidence type="ECO:0000313" key="2">
    <source>
        <dbReference type="EMBL" id="GIG74093.1"/>
    </source>
</evidence>